<evidence type="ECO:0000256" key="2">
    <source>
        <dbReference type="SAM" id="MobiDB-lite"/>
    </source>
</evidence>
<feature type="compositionally biased region" description="Low complexity" evidence="2">
    <location>
        <begin position="55"/>
        <end position="70"/>
    </location>
</feature>
<dbReference type="AlphaFoldDB" id="A0A6A6HKZ0"/>
<dbReference type="InterPro" id="IPR001138">
    <property type="entry name" value="Zn2Cys6_DnaBD"/>
</dbReference>
<sequence>MAKHGPVSEQVIKETTQYSGLPKLPTESKFQTPARPQVERGDPTNPYGTQYYETPSAAFPSPFSPFAPSSIWDEDGSPQDLASLPSSPPPDPPLDFRHRIDIDPLTKPQDPSSDYLNAPNPAPSPAATTKQHHEKSPTPAPPHQPLSRNSPYDIPWIARVPCLQCAVAQLPCDRALPSCSRCTRRGEAAVCLARRWITAEEVRQGLGSGRRENTMLVDFGAEKGGGGVDEDLERERRERRKEVAERVSENDGIDCVGIGGKLRDVALMLMLTPKWNRFSRSSESRRIGETGPYPWERTGRLAVYGRGGGEGWGATRREVRRRSDVKDWGLGSEHLESGYILHHKLCTGP</sequence>
<gene>
    <name evidence="3" type="ORF">EV356DRAFT_264110</name>
</gene>
<keyword evidence="4" id="KW-1185">Reference proteome</keyword>
<name>A0A6A6HKZ0_VIRVR</name>
<evidence type="ECO:0000313" key="4">
    <source>
        <dbReference type="Proteomes" id="UP000800092"/>
    </source>
</evidence>
<dbReference type="GO" id="GO:0000981">
    <property type="term" value="F:DNA-binding transcription factor activity, RNA polymerase II-specific"/>
    <property type="evidence" value="ECO:0007669"/>
    <property type="project" value="InterPro"/>
</dbReference>
<keyword evidence="1" id="KW-0539">Nucleus</keyword>
<protein>
    <recommendedName>
        <fullName evidence="5">Zn(2)-C6 fungal-type domain-containing protein</fullName>
    </recommendedName>
</protein>
<evidence type="ECO:0000313" key="3">
    <source>
        <dbReference type="EMBL" id="KAF2238552.1"/>
    </source>
</evidence>
<dbReference type="InterPro" id="IPR036864">
    <property type="entry name" value="Zn2-C6_fun-type_DNA-bd_sf"/>
</dbReference>
<dbReference type="EMBL" id="ML991775">
    <property type="protein sequence ID" value="KAF2238552.1"/>
    <property type="molecule type" value="Genomic_DNA"/>
</dbReference>
<reference evidence="3" key="1">
    <citation type="journal article" date="2020" name="Stud. Mycol.">
        <title>101 Dothideomycetes genomes: a test case for predicting lifestyles and emergence of pathogens.</title>
        <authorList>
            <person name="Haridas S."/>
            <person name="Albert R."/>
            <person name="Binder M."/>
            <person name="Bloem J."/>
            <person name="Labutti K."/>
            <person name="Salamov A."/>
            <person name="Andreopoulos B."/>
            <person name="Baker S."/>
            <person name="Barry K."/>
            <person name="Bills G."/>
            <person name="Bluhm B."/>
            <person name="Cannon C."/>
            <person name="Castanera R."/>
            <person name="Culley D."/>
            <person name="Daum C."/>
            <person name="Ezra D."/>
            <person name="Gonzalez J."/>
            <person name="Henrissat B."/>
            <person name="Kuo A."/>
            <person name="Liang C."/>
            <person name="Lipzen A."/>
            <person name="Lutzoni F."/>
            <person name="Magnuson J."/>
            <person name="Mondo S."/>
            <person name="Nolan M."/>
            <person name="Ohm R."/>
            <person name="Pangilinan J."/>
            <person name="Park H.-J."/>
            <person name="Ramirez L."/>
            <person name="Alfaro M."/>
            <person name="Sun H."/>
            <person name="Tritt A."/>
            <person name="Yoshinaga Y."/>
            <person name="Zwiers L.-H."/>
            <person name="Turgeon B."/>
            <person name="Goodwin S."/>
            <person name="Spatafora J."/>
            <person name="Crous P."/>
            <person name="Grigoriev I."/>
        </authorList>
    </citation>
    <scope>NUCLEOTIDE SEQUENCE</scope>
    <source>
        <strain evidence="3">Tuck. ex Michener</strain>
    </source>
</reference>
<feature type="region of interest" description="Disordered" evidence="2">
    <location>
        <begin position="1"/>
        <end position="150"/>
    </location>
</feature>
<evidence type="ECO:0000256" key="1">
    <source>
        <dbReference type="ARBA" id="ARBA00023242"/>
    </source>
</evidence>
<proteinExistence type="predicted"/>
<dbReference type="GO" id="GO:0008270">
    <property type="term" value="F:zinc ion binding"/>
    <property type="evidence" value="ECO:0007669"/>
    <property type="project" value="InterPro"/>
</dbReference>
<accession>A0A6A6HKZ0</accession>
<feature type="compositionally biased region" description="Basic and acidic residues" evidence="2">
    <location>
        <begin position="94"/>
        <end position="104"/>
    </location>
</feature>
<dbReference type="CDD" id="cd00067">
    <property type="entry name" value="GAL4"/>
    <property type="match status" value="1"/>
</dbReference>
<evidence type="ECO:0008006" key="5">
    <source>
        <dbReference type="Google" id="ProtNLM"/>
    </source>
</evidence>
<dbReference type="SUPFAM" id="SSF57701">
    <property type="entry name" value="Zn2/Cys6 DNA-binding domain"/>
    <property type="match status" value="1"/>
</dbReference>
<dbReference type="OrthoDB" id="3932796at2759"/>
<organism evidence="3 4">
    <name type="scientific">Viridothelium virens</name>
    <name type="common">Speckled blister lichen</name>
    <name type="synonym">Trypethelium virens</name>
    <dbReference type="NCBI Taxonomy" id="1048519"/>
    <lineage>
        <taxon>Eukaryota</taxon>
        <taxon>Fungi</taxon>
        <taxon>Dikarya</taxon>
        <taxon>Ascomycota</taxon>
        <taxon>Pezizomycotina</taxon>
        <taxon>Dothideomycetes</taxon>
        <taxon>Dothideomycetes incertae sedis</taxon>
        <taxon>Trypetheliales</taxon>
        <taxon>Trypetheliaceae</taxon>
        <taxon>Viridothelium</taxon>
    </lineage>
</organism>
<dbReference type="Proteomes" id="UP000800092">
    <property type="component" value="Unassembled WGS sequence"/>
</dbReference>